<evidence type="ECO:0008006" key="3">
    <source>
        <dbReference type="Google" id="ProtNLM"/>
    </source>
</evidence>
<sequence length="365" mass="40792">MDYSTLGDNIANAYVFRGAKQKSFLAPRGVFVANNKLFVADTGQNRVFIWNSIPSSEFQEPDVILGQLSIEDAGRNANSKVTSKTLHYPSGVWSNGEKLVVADAWNHRVLIWHTMPTKNAQPADTVLGQPDFESNHPNVEGQAADPKANTLNWPYGVFSDGKSLWVADTGNRRVLFFNEIPHKNFAQADKVIGKPTFTTRDYESGNDPVWPYSVKVNRKGNLAIADTQLYRTLIWNDKNDAYKQPADAIIGQRDFDSAGQNQFRLTPEANTLNWTYDACFYKEGILVCDTGNSRILAFDTIPKENDMRANALIGRPDFNTSSEYKDNLLGTNAAIYWPFSITTHGDKLFIADTGNHRLVIGDLKT</sequence>
<reference evidence="1 2" key="1">
    <citation type="submission" date="2018-06" db="EMBL/GenBank/DDBJ databases">
        <title>Echinicola strongylocentroti sp. nov., isolated from a sea urchin Strongylocentrotus intermedius.</title>
        <authorList>
            <person name="Bae S.S."/>
        </authorList>
    </citation>
    <scope>NUCLEOTIDE SEQUENCE [LARGE SCALE GENOMIC DNA]</scope>
    <source>
        <strain evidence="1 2">MEBiC08714</strain>
    </source>
</reference>
<dbReference type="PANTHER" id="PTHR24104">
    <property type="entry name" value="E3 UBIQUITIN-PROTEIN LIGASE NHLRC1-RELATED"/>
    <property type="match status" value="1"/>
</dbReference>
<evidence type="ECO:0000313" key="1">
    <source>
        <dbReference type="EMBL" id="AWW28939.1"/>
    </source>
</evidence>
<name>A0A2Z4IDJ8_9BACT</name>
<dbReference type="Gene3D" id="2.120.10.30">
    <property type="entry name" value="TolB, C-terminal domain"/>
    <property type="match status" value="1"/>
</dbReference>
<dbReference type="KEGG" id="est:DN752_01655"/>
<dbReference type="InterPro" id="IPR050952">
    <property type="entry name" value="TRIM-NHL_E3_ligases"/>
</dbReference>
<dbReference type="GO" id="GO:0061630">
    <property type="term" value="F:ubiquitin protein ligase activity"/>
    <property type="evidence" value="ECO:0007669"/>
    <property type="project" value="TreeGrafter"/>
</dbReference>
<dbReference type="SUPFAM" id="SSF101898">
    <property type="entry name" value="NHL repeat"/>
    <property type="match status" value="1"/>
</dbReference>
<dbReference type="EMBL" id="CP030041">
    <property type="protein sequence ID" value="AWW28939.1"/>
    <property type="molecule type" value="Genomic_DNA"/>
</dbReference>
<organism evidence="1 2">
    <name type="scientific">Echinicola strongylocentroti</name>
    <dbReference type="NCBI Taxonomy" id="1795355"/>
    <lineage>
        <taxon>Bacteria</taxon>
        <taxon>Pseudomonadati</taxon>
        <taxon>Bacteroidota</taxon>
        <taxon>Cytophagia</taxon>
        <taxon>Cytophagales</taxon>
        <taxon>Cyclobacteriaceae</taxon>
        <taxon>Echinicola</taxon>
    </lineage>
</organism>
<dbReference type="Proteomes" id="UP000248688">
    <property type="component" value="Chromosome"/>
</dbReference>
<dbReference type="GO" id="GO:0000209">
    <property type="term" value="P:protein polyubiquitination"/>
    <property type="evidence" value="ECO:0007669"/>
    <property type="project" value="TreeGrafter"/>
</dbReference>
<keyword evidence="2" id="KW-1185">Reference proteome</keyword>
<dbReference type="GO" id="GO:0008270">
    <property type="term" value="F:zinc ion binding"/>
    <property type="evidence" value="ECO:0007669"/>
    <property type="project" value="UniProtKB-KW"/>
</dbReference>
<dbReference type="InterPro" id="IPR011042">
    <property type="entry name" value="6-blade_b-propeller_TolB-like"/>
</dbReference>
<dbReference type="PANTHER" id="PTHR24104:SF25">
    <property type="entry name" value="PROTEIN LIN-41"/>
    <property type="match status" value="1"/>
</dbReference>
<gene>
    <name evidence="1" type="ORF">DN752_01655</name>
</gene>
<dbReference type="RefSeq" id="WP_112782360.1">
    <property type="nucleotide sequence ID" value="NZ_CP030041.1"/>
</dbReference>
<evidence type="ECO:0000313" key="2">
    <source>
        <dbReference type="Proteomes" id="UP000248688"/>
    </source>
</evidence>
<dbReference type="OrthoDB" id="9799230at2"/>
<dbReference type="AlphaFoldDB" id="A0A2Z4IDJ8"/>
<proteinExistence type="predicted"/>
<accession>A0A2Z4IDJ8</accession>
<dbReference type="GO" id="GO:0043161">
    <property type="term" value="P:proteasome-mediated ubiquitin-dependent protein catabolic process"/>
    <property type="evidence" value="ECO:0007669"/>
    <property type="project" value="TreeGrafter"/>
</dbReference>
<protein>
    <recommendedName>
        <fullName evidence="3">NHL repeat containing protein</fullName>
    </recommendedName>
</protein>